<proteinExistence type="predicted"/>
<dbReference type="Proteomes" id="UP000865968">
    <property type="component" value="Unassembled WGS sequence"/>
</dbReference>
<gene>
    <name evidence="3" type="ORF">I8608_002392</name>
</gene>
<reference evidence="3" key="2">
    <citation type="submission" date="2020-10" db="EMBL/GenBank/DDBJ databases">
        <authorList>
            <consortium name="NCBI Pathogen Detection Project"/>
        </authorList>
    </citation>
    <scope>NUCLEOTIDE SEQUENCE</scope>
    <source>
        <strain evidence="3">Morganella morganii ARLG-3209</strain>
    </source>
</reference>
<reference evidence="3" key="1">
    <citation type="journal article" date="2018" name="Genome Biol.">
        <title>SKESA: strategic k-mer extension for scrupulous assemblies.</title>
        <authorList>
            <person name="Souvorov A."/>
            <person name="Agarwala R."/>
            <person name="Lipman D.J."/>
        </authorList>
    </citation>
    <scope>NUCLEOTIDE SEQUENCE</scope>
    <source>
        <strain evidence="3">Morganella morganii ARLG-3209</strain>
    </source>
</reference>
<dbReference type="GO" id="GO:0009289">
    <property type="term" value="C:pilus"/>
    <property type="evidence" value="ECO:0007669"/>
    <property type="project" value="InterPro"/>
</dbReference>
<evidence type="ECO:0000256" key="1">
    <source>
        <dbReference type="SAM" id="SignalP"/>
    </source>
</evidence>
<accession>A0AAN5S0C3</accession>
<dbReference type="EMBL" id="DACSWI010000006">
    <property type="protein sequence ID" value="HAT3809528.1"/>
    <property type="molecule type" value="Genomic_DNA"/>
</dbReference>
<dbReference type="Gene3D" id="2.60.40.1090">
    <property type="entry name" value="Fimbrial-type adhesion domain"/>
    <property type="match status" value="1"/>
</dbReference>
<name>A0AAN5S0C3_MORMO</name>
<dbReference type="PANTHER" id="PTHR33420">
    <property type="entry name" value="FIMBRIAL SUBUNIT ELFA-RELATED"/>
    <property type="match status" value="1"/>
</dbReference>
<dbReference type="Pfam" id="PF00419">
    <property type="entry name" value="Fimbrial"/>
    <property type="match status" value="1"/>
</dbReference>
<organism evidence="3 4">
    <name type="scientific">Morganella morganii</name>
    <name type="common">Proteus morganii</name>
    <dbReference type="NCBI Taxonomy" id="582"/>
    <lineage>
        <taxon>Bacteria</taxon>
        <taxon>Pseudomonadati</taxon>
        <taxon>Pseudomonadota</taxon>
        <taxon>Gammaproteobacteria</taxon>
        <taxon>Enterobacterales</taxon>
        <taxon>Morganellaceae</taxon>
        <taxon>Morganella</taxon>
    </lineage>
</organism>
<sequence>MESSEVYKSYIKDIDMNKMKLALLVAGSLVAGASTSAFAEGQGTIEFKGRLFDETCTIKPGDEKKVVDLDAVSVQTLTKATDEGGYKPFDITVNCSTPISSTTNPNLTQVAMNFEPTGETTDWDATTGNLMNVAPSGAKNVQVKIITGDNARTHIKIGDRGQWVTPDANGDAVFKYFGGYYATGKTEAGPVNAKVMYTLVYQ</sequence>
<evidence type="ECO:0000313" key="4">
    <source>
        <dbReference type="Proteomes" id="UP000865968"/>
    </source>
</evidence>
<dbReference type="GO" id="GO:0043709">
    <property type="term" value="P:cell adhesion involved in single-species biofilm formation"/>
    <property type="evidence" value="ECO:0007669"/>
    <property type="project" value="TreeGrafter"/>
</dbReference>
<dbReference type="PANTHER" id="PTHR33420:SF10">
    <property type="entry name" value="FIMBRIAE MAJOR SUBUNIT"/>
    <property type="match status" value="1"/>
</dbReference>
<protein>
    <submittedName>
        <fullName evidence="3">Type 1 fimbrial protein</fullName>
    </submittedName>
</protein>
<dbReference type="InterPro" id="IPR008966">
    <property type="entry name" value="Adhesion_dom_sf"/>
</dbReference>
<dbReference type="InterPro" id="IPR036937">
    <property type="entry name" value="Adhesion_dom_fimbrial_sf"/>
</dbReference>
<feature type="domain" description="Fimbrial-type adhesion" evidence="2">
    <location>
        <begin position="45"/>
        <end position="202"/>
    </location>
</feature>
<keyword evidence="1" id="KW-0732">Signal</keyword>
<evidence type="ECO:0000313" key="3">
    <source>
        <dbReference type="EMBL" id="HAT3809528.1"/>
    </source>
</evidence>
<dbReference type="SUPFAM" id="SSF49401">
    <property type="entry name" value="Bacterial adhesins"/>
    <property type="match status" value="1"/>
</dbReference>
<feature type="chain" id="PRO_5043015189" evidence="1">
    <location>
        <begin position="40"/>
        <end position="202"/>
    </location>
</feature>
<dbReference type="InterPro" id="IPR000259">
    <property type="entry name" value="Adhesion_dom_fimbrial"/>
</dbReference>
<feature type="signal peptide" evidence="1">
    <location>
        <begin position="1"/>
        <end position="39"/>
    </location>
</feature>
<dbReference type="InterPro" id="IPR050263">
    <property type="entry name" value="Bact_Fimbrial_Adh_Pro"/>
</dbReference>
<comment type="caution">
    <text evidence="3">The sequence shown here is derived from an EMBL/GenBank/DDBJ whole genome shotgun (WGS) entry which is preliminary data.</text>
</comment>
<evidence type="ECO:0000259" key="2">
    <source>
        <dbReference type="Pfam" id="PF00419"/>
    </source>
</evidence>
<dbReference type="AlphaFoldDB" id="A0AAN5S0C3"/>